<evidence type="ECO:0000313" key="4">
    <source>
        <dbReference type="Proteomes" id="UP001041814"/>
    </source>
</evidence>
<keyword evidence="2" id="KW-1133">Transmembrane helix</keyword>
<organism evidence="3 4">
    <name type="scientific">Rubrivivax gelatinosus</name>
    <name type="common">Rhodocyclus gelatinosus</name>
    <name type="synonym">Rhodopseudomonas gelatinosa</name>
    <dbReference type="NCBI Taxonomy" id="28068"/>
    <lineage>
        <taxon>Bacteria</taxon>
        <taxon>Pseudomonadati</taxon>
        <taxon>Pseudomonadota</taxon>
        <taxon>Betaproteobacteria</taxon>
        <taxon>Burkholderiales</taxon>
        <taxon>Sphaerotilaceae</taxon>
        <taxon>Rubrivivax</taxon>
    </lineage>
</organism>
<sequence>MDQQEHQGLSAVTATLLPAWRRIGATFGVLFLLGYGVAWTLPPVYTARTVFIPPQSQNSNAALALGSLGALAGIAGGNLQVRTPGDQYLAMLESTTVVDTLVKQLDLQTVYKSELLSDARKQLRKNTNAVLGKRDGLIYLDVEDSDAARAAKIANAYVAELQRLSATLAVTEAQQRRVFFERQLQQTKERLTEAQQKLERSGVSSGVLRAEPKSSAEAYARIAAEVTATEVKLGAYRSKLQPNAPEVRAAQAELAALKNELTKIEQAKANEGAPNDYIGRYREFKYQEALFELYARQYEAAKLDESREGSLIQVIDLAQAPDRRSRPVRLLIAGVAAIVGTCVYCAFLMFSRRRRSLS</sequence>
<keyword evidence="2" id="KW-0472">Membrane</keyword>
<evidence type="ECO:0000313" key="3">
    <source>
        <dbReference type="EMBL" id="MBK1713822.1"/>
    </source>
</evidence>
<keyword evidence="2" id="KW-0812">Transmembrane</keyword>
<gene>
    <name evidence="3" type="ORF">CKO43_13660</name>
</gene>
<protein>
    <recommendedName>
        <fullName evidence="5">Lipopolysaccharide biosynthesis protein</fullName>
    </recommendedName>
</protein>
<name>A0ABS1DYL2_RUBGE</name>
<dbReference type="EMBL" id="NRRU01000048">
    <property type="protein sequence ID" value="MBK1713822.1"/>
    <property type="molecule type" value="Genomic_DNA"/>
</dbReference>
<reference evidence="3" key="1">
    <citation type="submission" date="2017-08" db="EMBL/GenBank/DDBJ databases">
        <authorList>
            <person name="Imhoff J.F."/>
            <person name="Rahn T."/>
            <person name="Kuenzel S."/>
            <person name="Neulinger S.C."/>
        </authorList>
    </citation>
    <scope>NUCLEOTIDE SEQUENCE</scope>
    <source>
        <strain evidence="3">IM 151</strain>
    </source>
</reference>
<feature type="transmembrane region" description="Helical" evidence="2">
    <location>
        <begin position="330"/>
        <end position="350"/>
    </location>
</feature>
<dbReference type="InterPro" id="IPR050445">
    <property type="entry name" value="Bact_polysacc_biosynth/exp"/>
</dbReference>
<reference evidence="3" key="2">
    <citation type="journal article" date="2020" name="Microorganisms">
        <title>Osmotic Adaptation and Compatible Solute Biosynthesis of Phototrophic Bacteria as Revealed from Genome Analyses.</title>
        <authorList>
            <person name="Imhoff J.F."/>
            <person name="Rahn T."/>
            <person name="Kunzel S."/>
            <person name="Keller A."/>
            <person name="Neulinger S.C."/>
        </authorList>
    </citation>
    <scope>NUCLEOTIDE SEQUENCE</scope>
    <source>
        <strain evidence="3">IM 151</strain>
    </source>
</reference>
<dbReference type="PANTHER" id="PTHR32309">
    <property type="entry name" value="TYROSINE-PROTEIN KINASE"/>
    <property type="match status" value="1"/>
</dbReference>
<evidence type="ECO:0000256" key="2">
    <source>
        <dbReference type="SAM" id="Phobius"/>
    </source>
</evidence>
<evidence type="ECO:0008006" key="5">
    <source>
        <dbReference type="Google" id="ProtNLM"/>
    </source>
</evidence>
<dbReference type="PANTHER" id="PTHR32309:SF13">
    <property type="entry name" value="FERRIC ENTEROBACTIN TRANSPORT PROTEIN FEPE"/>
    <property type="match status" value="1"/>
</dbReference>
<feature type="transmembrane region" description="Helical" evidence="2">
    <location>
        <begin position="23"/>
        <end position="41"/>
    </location>
</feature>
<accession>A0ABS1DYL2</accession>
<dbReference type="RefSeq" id="WP_200226331.1">
    <property type="nucleotide sequence ID" value="NZ_NRRT01000003.1"/>
</dbReference>
<keyword evidence="1" id="KW-0175">Coiled coil</keyword>
<comment type="caution">
    <text evidence="3">The sequence shown here is derived from an EMBL/GenBank/DDBJ whole genome shotgun (WGS) entry which is preliminary data.</text>
</comment>
<feature type="coiled-coil region" evidence="1">
    <location>
        <begin position="170"/>
        <end position="204"/>
    </location>
</feature>
<keyword evidence="4" id="KW-1185">Reference proteome</keyword>
<proteinExistence type="predicted"/>
<feature type="transmembrane region" description="Helical" evidence="2">
    <location>
        <begin position="61"/>
        <end position="81"/>
    </location>
</feature>
<dbReference type="Proteomes" id="UP001041814">
    <property type="component" value="Unassembled WGS sequence"/>
</dbReference>
<evidence type="ECO:0000256" key="1">
    <source>
        <dbReference type="SAM" id="Coils"/>
    </source>
</evidence>